<sequence length="386" mass="40648">MDTPRLPADFYRAAVDRFDRLRAQGRLFYYPTEGDVVDHHGFKFHFSVSPAIARKPVLAADAPERRGAGGPFVDPDPEFVVGRLGGGGNAVAAGVATDASTDEAAAAGTPPVDHVVELSMHAMLRPHFVLHTRRFAPQTDDVDAGDWAASWAVMEAVRQAKATAAATTAAVDDDHSRPAPMLLYNCGYAGGASQGHKHVQVFPAPRPFPLFPEEVVAAGAGAGAGAPTDATAPLPPHPAVPFQHFVLPLAAPVTPARLLATYRRLLGEVRRAHREHAEGQQPHTNGIASGTTNGSTNGTAGGTTTDPDDAPSTTAYNVVCTPTWMCLIPRRRGGKRGTGAGALGMLGVLWLKDGAERAHWTALGMTDHLVWMGLPRTDGEGRAWGG</sequence>
<evidence type="ECO:0000313" key="3">
    <source>
        <dbReference type="EMBL" id="OAA60428.1"/>
    </source>
</evidence>
<dbReference type="Proteomes" id="UP000076874">
    <property type="component" value="Unassembled WGS sequence"/>
</dbReference>
<evidence type="ECO:0000259" key="2">
    <source>
        <dbReference type="Pfam" id="PF09830"/>
    </source>
</evidence>
<protein>
    <submittedName>
        <fullName evidence="3">5-p-4-tetraphosphate phosphorylase</fullName>
    </submittedName>
</protein>
<organism evidence="3 4">
    <name type="scientific">Niveomyces insectorum RCEF 264</name>
    <dbReference type="NCBI Taxonomy" id="1081102"/>
    <lineage>
        <taxon>Eukaryota</taxon>
        <taxon>Fungi</taxon>
        <taxon>Dikarya</taxon>
        <taxon>Ascomycota</taxon>
        <taxon>Pezizomycotina</taxon>
        <taxon>Sordariomycetes</taxon>
        <taxon>Hypocreomycetidae</taxon>
        <taxon>Hypocreales</taxon>
        <taxon>Cordycipitaceae</taxon>
        <taxon>Niveomyces</taxon>
    </lineage>
</organism>
<keyword evidence="4" id="KW-1185">Reference proteome</keyword>
<dbReference type="OrthoDB" id="10267950at2759"/>
<comment type="caution">
    <text evidence="3">The sequence shown here is derived from an EMBL/GenBank/DDBJ whole genome shotgun (WGS) entry which is preliminary data.</text>
</comment>
<name>A0A167TBP4_9HYPO</name>
<dbReference type="STRING" id="1081102.A0A167TBP4"/>
<feature type="region of interest" description="Disordered" evidence="1">
    <location>
        <begin position="274"/>
        <end position="312"/>
    </location>
</feature>
<dbReference type="PANTHER" id="PTHR38420:SF1">
    <property type="entry name" value="PUTATIVE (AFU_ORTHOLOGUE AFUA_5G14690)-RELATED"/>
    <property type="match status" value="1"/>
</dbReference>
<dbReference type="InterPro" id="IPR009163">
    <property type="entry name" value="Ap4A_phos1/2"/>
</dbReference>
<dbReference type="AlphaFoldDB" id="A0A167TBP4"/>
<gene>
    <name evidence="3" type="ORF">SPI_05552</name>
</gene>
<feature type="domain" description="ATP adenylyltransferase C-terminal" evidence="2">
    <location>
        <begin position="238"/>
        <end position="374"/>
    </location>
</feature>
<dbReference type="Gene3D" id="3.30.428.70">
    <property type="match status" value="1"/>
</dbReference>
<feature type="compositionally biased region" description="Low complexity" evidence="1">
    <location>
        <begin position="284"/>
        <end position="312"/>
    </location>
</feature>
<dbReference type="InterPro" id="IPR036265">
    <property type="entry name" value="HIT-like_sf"/>
</dbReference>
<dbReference type="InterPro" id="IPR019200">
    <property type="entry name" value="ATP_adenylylTrfase_C"/>
</dbReference>
<evidence type="ECO:0000313" key="4">
    <source>
        <dbReference type="Proteomes" id="UP000076874"/>
    </source>
</evidence>
<dbReference type="PANTHER" id="PTHR38420">
    <property type="entry name" value="AP-4-A PHOSPHORYLASE II"/>
    <property type="match status" value="1"/>
</dbReference>
<dbReference type="GO" id="GO:0003877">
    <property type="term" value="F:ATP:ADP adenylyltransferase activity"/>
    <property type="evidence" value="ECO:0007669"/>
    <property type="project" value="InterPro"/>
</dbReference>
<accession>A0A167TBP4</accession>
<proteinExistence type="predicted"/>
<dbReference type="GO" id="GO:0005524">
    <property type="term" value="F:ATP binding"/>
    <property type="evidence" value="ECO:0007669"/>
    <property type="project" value="InterPro"/>
</dbReference>
<dbReference type="Pfam" id="PF09830">
    <property type="entry name" value="ATP_transf"/>
    <property type="match status" value="1"/>
</dbReference>
<reference evidence="3 4" key="1">
    <citation type="journal article" date="2016" name="Genome Biol. Evol.">
        <title>Divergent and convergent evolution of fungal pathogenicity.</title>
        <authorList>
            <person name="Shang Y."/>
            <person name="Xiao G."/>
            <person name="Zheng P."/>
            <person name="Cen K."/>
            <person name="Zhan S."/>
            <person name="Wang C."/>
        </authorList>
    </citation>
    <scope>NUCLEOTIDE SEQUENCE [LARGE SCALE GENOMIC DNA]</scope>
    <source>
        <strain evidence="3 4">RCEF 264</strain>
    </source>
</reference>
<dbReference type="InterPro" id="IPR043171">
    <property type="entry name" value="Ap4A_phos1/2-like"/>
</dbReference>
<dbReference type="SUPFAM" id="SSF54197">
    <property type="entry name" value="HIT-like"/>
    <property type="match status" value="1"/>
</dbReference>
<dbReference type="GO" id="GO:0009117">
    <property type="term" value="P:nucleotide metabolic process"/>
    <property type="evidence" value="ECO:0007669"/>
    <property type="project" value="InterPro"/>
</dbReference>
<dbReference type="EMBL" id="AZHD01000009">
    <property type="protein sequence ID" value="OAA60428.1"/>
    <property type="molecule type" value="Genomic_DNA"/>
</dbReference>
<evidence type="ECO:0000256" key="1">
    <source>
        <dbReference type="SAM" id="MobiDB-lite"/>
    </source>
</evidence>